<keyword evidence="3" id="KW-0238">DNA-binding</keyword>
<evidence type="ECO:0000256" key="1">
    <source>
        <dbReference type="ARBA" id="ARBA00008857"/>
    </source>
</evidence>
<dbReference type="InterPro" id="IPR013762">
    <property type="entry name" value="Integrase-like_cat_sf"/>
</dbReference>
<evidence type="ECO:0000313" key="6">
    <source>
        <dbReference type="EMBL" id="MCB4821233.1"/>
    </source>
</evidence>
<dbReference type="Gene3D" id="1.10.443.10">
    <property type="entry name" value="Intergrase catalytic core"/>
    <property type="match status" value="1"/>
</dbReference>
<dbReference type="GO" id="GO:0003677">
    <property type="term" value="F:DNA binding"/>
    <property type="evidence" value="ECO:0007669"/>
    <property type="project" value="UniProtKB-KW"/>
</dbReference>
<dbReference type="SUPFAM" id="SSF56349">
    <property type="entry name" value="DNA breaking-rejoining enzymes"/>
    <property type="match status" value="1"/>
</dbReference>
<dbReference type="EMBL" id="JAJAQI010000006">
    <property type="protein sequence ID" value="MCB4821233.1"/>
    <property type="molecule type" value="Genomic_DNA"/>
</dbReference>
<protein>
    <submittedName>
        <fullName evidence="6">Tyrosine-type recombinase/integrase</fullName>
    </submittedName>
</protein>
<keyword evidence="4" id="KW-0233">DNA recombination</keyword>
<feature type="domain" description="Tyr recombinase" evidence="5">
    <location>
        <begin position="236"/>
        <end position="437"/>
    </location>
</feature>
<sequence length="445" mass="49765">MTKAAVPLRVAGVSLQPHGGRDPESASDAHASFKICDGRVLVFHRADSPNWFSLWRTVEGQQVQQSLRTPDRAMAAERAANTYLEYEFRVRHGLSVQTATFGHVCGVYLAEEEQEVARTGRRAARLKDIRGRIERYLRPFFGQKAVDTITAGEIARYRDWRRTYWTIGPGSTQAELAYERGGRLVRAPLGNRRRSDGANTLPEDVVLRAIFACAAKHGWINPERIPGIETRKPKDNPRAHFTAEEAEALIDTGSAWVAAGKTDEARALRQLTVDFVELLLATGMRPSEAAKLRWGDVEFFRDANGVKNLRLWVSDDTKTGKREVVALPRGERVVYGMALARIKERRAADKWLFATPEARRVTDFGRLAKRWFAFAGMTTNPRGEARTLYSCRHTYITNALAMGLSTHLVAVNCGTSTAMIDRFYSKITASLNASLLSGRVRRGES</sequence>
<dbReference type="GO" id="GO:0006310">
    <property type="term" value="P:DNA recombination"/>
    <property type="evidence" value="ECO:0007669"/>
    <property type="project" value="UniProtKB-KW"/>
</dbReference>
<dbReference type="RefSeq" id="WP_226605665.1">
    <property type="nucleotide sequence ID" value="NZ_JAJAQI010000006.1"/>
</dbReference>
<dbReference type="PANTHER" id="PTHR30349">
    <property type="entry name" value="PHAGE INTEGRASE-RELATED"/>
    <property type="match status" value="1"/>
</dbReference>
<dbReference type="InterPro" id="IPR010998">
    <property type="entry name" value="Integrase_recombinase_N"/>
</dbReference>
<evidence type="ECO:0000313" key="7">
    <source>
        <dbReference type="Proteomes" id="UP001139311"/>
    </source>
</evidence>
<dbReference type="Gene3D" id="1.10.150.130">
    <property type="match status" value="1"/>
</dbReference>
<dbReference type="Proteomes" id="UP001139311">
    <property type="component" value="Unassembled WGS sequence"/>
</dbReference>
<evidence type="ECO:0000256" key="4">
    <source>
        <dbReference type="ARBA" id="ARBA00023172"/>
    </source>
</evidence>
<dbReference type="GO" id="GO:0015074">
    <property type="term" value="P:DNA integration"/>
    <property type="evidence" value="ECO:0007669"/>
    <property type="project" value="UniProtKB-KW"/>
</dbReference>
<keyword evidence="2" id="KW-0229">DNA integration</keyword>
<organism evidence="6 7">
    <name type="scientific">Roseicella aerolata</name>
    <dbReference type="NCBI Taxonomy" id="2883479"/>
    <lineage>
        <taxon>Bacteria</taxon>
        <taxon>Pseudomonadati</taxon>
        <taxon>Pseudomonadota</taxon>
        <taxon>Alphaproteobacteria</taxon>
        <taxon>Acetobacterales</taxon>
        <taxon>Roseomonadaceae</taxon>
        <taxon>Roseicella</taxon>
    </lineage>
</organism>
<comment type="similarity">
    <text evidence="1">Belongs to the 'phage' integrase family.</text>
</comment>
<comment type="caution">
    <text evidence="6">The sequence shown here is derived from an EMBL/GenBank/DDBJ whole genome shotgun (WGS) entry which is preliminary data.</text>
</comment>
<reference evidence="6" key="1">
    <citation type="submission" date="2021-10" db="EMBL/GenBank/DDBJ databases">
        <title>Roseicella aerolatum sp. nov., isolated from aerosols of e-waste dismantling site.</title>
        <authorList>
            <person name="Qin T."/>
        </authorList>
    </citation>
    <scope>NUCLEOTIDE SEQUENCE</scope>
    <source>
        <strain evidence="6">GB24</strain>
    </source>
</reference>
<evidence type="ECO:0000256" key="2">
    <source>
        <dbReference type="ARBA" id="ARBA00022908"/>
    </source>
</evidence>
<dbReference type="InterPro" id="IPR002104">
    <property type="entry name" value="Integrase_catalytic"/>
</dbReference>
<name>A0A9X1IDE4_9PROT</name>
<dbReference type="PROSITE" id="PS51898">
    <property type="entry name" value="TYR_RECOMBINASE"/>
    <property type="match status" value="1"/>
</dbReference>
<dbReference type="InterPro" id="IPR050090">
    <property type="entry name" value="Tyrosine_recombinase_XerCD"/>
</dbReference>
<accession>A0A9X1IDE4</accession>
<dbReference type="InterPro" id="IPR011010">
    <property type="entry name" value="DNA_brk_join_enz"/>
</dbReference>
<keyword evidence="7" id="KW-1185">Reference proteome</keyword>
<evidence type="ECO:0000259" key="5">
    <source>
        <dbReference type="PROSITE" id="PS51898"/>
    </source>
</evidence>
<gene>
    <name evidence="6" type="ORF">LHA35_05750</name>
</gene>
<dbReference type="AlphaFoldDB" id="A0A9X1IDE4"/>
<dbReference type="PANTHER" id="PTHR30349:SF41">
    <property type="entry name" value="INTEGRASE_RECOMBINASE PROTEIN MJ0367-RELATED"/>
    <property type="match status" value="1"/>
</dbReference>
<proteinExistence type="inferred from homology"/>
<dbReference type="Pfam" id="PF00589">
    <property type="entry name" value="Phage_integrase"/>
    <property type="match status" value="1"/>
</dbReference>
<evidence type="ECO:0000256" key="3">
    <source>
        <dbReference type="ARBA" id="ARBA00023125"/>
    </source>
</evidence>